<dbReference type="Pfam" id="PF25600">
    <property type="entry name" value="TRIM_CC"/>
    <property type="match status" value="1"/>
</dbReference>
<sequence>MSAASCLLTEDQFLCSICLVVFTDPVTTPCGHNFCKTCITQHWNVNVQTQCPNCKEVFNIRPELQVNTFISEMAAQFRQAAQQKASSSSSEQQAAKPGEVPCDVCTGTKLKALKSCLVCLDSYCETHLEPHLTTSGLKKHQLIDPVENVEGRMCTKHDKLLELFCKTDQMCVCKLCTVSDHKNHDVVPLKEGYEGKKAELEAEIQQMMQKRRLKIQEIKHSVKISVKDADREIADGVQVFTALKESVERSQAKLINTIKEKQRKTEKQAEGFIKELEQEISELKKRRTEVEQLSRSEDPLHLLQSFRTLNTAPPTKNWTGVSIRPSHEGTVRRAVNQLVETISKQMKKLITEVELKWVQQSAVDVTLDPDSAHPNLILSDDGKQVKYGDVKKNLPDNPERFDSCPNVLTKQSFSSGRFYYEVQVEGKTQWYLGVARESINRKGSIALTPQNGYWTIWLKNENEYFVLTDPRVRLSLKSQPQKVGVFVDYKEGLVSVYDVDAAALIYSFTGCCFTEKLYPFFGPCLNAGGKNSAPLIISPVNHTE</sequence>
<evidence type="ECO:0000256" key="1">
    <source>
        <dbReference type="ARBA" id="ARBA00022588"/>
    </source>
</evidence>
<keyword evidence="5" id="KW-0391">Immunity</keyword>
<dbReference type="Gene3D" id="3.30.160.60">
    <property type="entry name" value="Classic Zinc Finger"/>
    <property type="match status" value="1"/>
</dbReference>
<dbReference type="InterPro" id="IPR043136">
    <property type="entry name" value="B30.2/SPRY_sf"/>
</dbReference>
<dbReference type="Pfam" id="PF00622">
    <property type="entry name" value="SPRY"/>
    <property type="match status" value="1"/>
</dbReference>
<keyword evidence="4" id="KW-0862">Zinc</keyword>
<protein>
    <recommendedName>
        <fullName evidence="13">Bloodthirsty</fullName>
    </recommendedName>
</protein>
<evidence type="ECO:0000256" key="7">
    <source>
        <dbReference type="SAM" id="Coils"/>
    </source>
</evidence>
<dbReference type="FunFam" id="2.60.120.920:FF:000004">
    <property type="entry name" value="Butyrophilin subfamily 1 member A1"/>
    <property type="match status" value="1"/>
</dbReference>
<evidence type="ECO:0000259" key="8">
    <source>
        <dbReference type="PROSITE" id="PS50089"/>
    </source>
</evidence>
<evidence type="ECO:0000259" key="9">
    <source>
        <dbReference type="PROSITE" id="PS50119"/>
    </source>
</evidence>
<dbReference type="SMART" id="SM00336">
    <property type="entry name" value="BBOX"/>
    <property type="match status" value="1"/>
</dbReference>
<dbReference type="InterPro" id="IPR003877">
    <property type="entry name" value="SPRY_dom"/>
</dbReference>
<keyword evidence="2" id="KW-0479">Metal-binding</keyword>
<reference evidence="11 12" key="1">
    <citation type="journal article" date="2024" name="Genome Biol. Evol.">
        <title>Chromosome-level genome assembly of the viviparous eelpout Zoarces viviparus.</title>
        <authorList>
            <person name="Fuhrmann N."/>
            <person name="Brasseur M.V."/>
            <person name="Bakowski C.E."/>
            <person name="Podsiadlowski L."/>
            <person name="Prost S."/>
            <person name="Krehenwinkel H."/>
            <person name="Mayer C."/>
        </authorList>
    </citation>
    <scope>NUCLEOTIDE SEQUENCE [LARGE SCALE GENOMIC DNA]</scope>
    <source>
        <strain evidence="11">NO-MEL_2022_Ind0_liver</strain>
    </source>
</reference>
<keyword evidence="3 6" id="KW-0863">Zinc-finger</keyword>
<dbReference type="InterPro" id="IPR001870">
    <property type="entry name" value="B30.2/SPRY"/>
</dbReference>
<dbReference type="InterPro" id="IPR058030">
    <property type="entry name" value="TRIM8/14/16/25/29/45/65_CC"/>
</dbReference>
<dbReference type="Pfam" id="PF13445">
    <property type="entry name" value="zf-RING_UBOX"/>
    <property type="match status" value="1"/>
</dbReference>
<feature type="domain" description="RING-type" evidence="8">
    <location>
        <begin position="15"/>
        <end position="55"/>
    </location>
</feature>
<feature type="domain" description="B box-type" evidence="9">
    <location>
        <begin position="149"/>
        <end position="189"/>
    </location>
</feature>
<dbReference type="AlphaFoldDB" id="A0AAW1E1Y1"/>
<keyword evidence="12" id="KW-1185">Reference proteome</keyword>
<dbReference type="SUPFAM" id="SSF49899">
    <property type="entry name" value="Concanavalin A-like lectins/glucanases"/>
    <property type="match status" value="1"/>
</dbReference>
<dbReference type="PROSITE" id="PS50188">
    <property type="entry name" value="B302_SPRY"/>
    <property type="match status" value="1"/>
</dbReference>
<dbReference type="InterPro" id="IPR051051">
    <property type="entry name" value="E3_ubiq-ligase_TRIM/RNF"/>
</dbReference>
<dbReference type="GO" id="GO:0045087">
    <property type="term" value="P:innate immune response"/>
    <property type="evidence" value="ECO:0007669"/>
    <property type="project" value="UniProtKB-KW"/>
</dbReference>
<dbReference type="SMART" id="SM00589">
    <property type="entry name" value="PRY"/>
    <property type="match status" value="1"/>
</dbReference>
<dbReference type="InterPro" id="IPR017907">
    <property type="entry name" value="Znf_RING_CS"/>
</dbReference>
<evidence type="ECO:0000256" key="4">
    <source>
        <dbReference type="ARBA" id="ARBA00022833"/>
    </source>
</evidence>
<evidence type="ECO:0000256" key="3">
    <source>
        <dbReference type="ARBA" id="ARBA00022771"/>
    </source>
</evidence>
<dbReference type="InterPro" id="IPR013083">
    <property type="entry name" value="Znf_RING/FYVE/PHD"/>
</dbReference>
<keyword evidence="7" id="KW-0175">Coiled coil</keyword>
<dbReference type="Proteomes" id="UP001488805">
    <property type="component" value="Unassembled WGS sequence"/>
</dbReference>
<dbReference type="PROSITE" id="PS50089">
    <property type="entry name" value="ZF_RING_2"/>
    <property type="match status" value="1"/>
</dbReference>
<dbReference type="PANTHER" id="PTHR25465:SF32">
    <property type="entry name" value="BLOODTHIRSTY-RELATED GENE FAMILY, MEMBER 16 ISOFORM X1-RELATED"/>
    <property type="match status" value="1"/>
</dbReference>
<dbReference type="Pfam" id="PF13765">
    <property type="entry name" value="PRY"/>
    <property type="match status" value="1"/>
</dbReference>
<evidence type="ECO:0000313" key="11">
    <source>
        <dbReference type="EMBL" id="KAK9516188.1"/>
    </source>
</evidence>
<dbReference type="PROSITE" id="PS00518">
    <property type="entry name" value="ZF_RING_1"/>
    <property type="match status" value="1"/>
</dbReference>
<dbReference type="SMART" id="SM00449">
    <property type="entry name" value="SPRY"/>
    <property type="match status" value="1"/>
</dbReference>
<dbReference type="SUPFAM" id="SSF57845">
    <property type="entry name" value="B-box zinc-binding domain"/>
    <property type="match status" value="1"/>
</dbReference>
<evidence type="ECO:0000259" key="10">
    <source>
        <dbReference type="PROSITE" id="PS50188"/>
    </source>
</evidence>
<name>A0AAW1E1Y1_ZOAVI</name>
<evidence type="ECO:0008006" key="13">
    <source>
        <dbReference type="Google" id="ProtNLM"/>
    </source>
</evidence>
<dbReference type="Pfam" id="PF00643">
    <property type="entry name" value="zf-B_box"/>
    <property type="match status" value="1"/>
</dbReference>
<gene>
    <name evidence="11" type="ORF">VZT92_024135</name>
</gene>
<dbReference type="GO" id="GO:0008270">
    <property type="term" value="F:zinc ion binding"/>
    <property type="evidence" value="ECO:0007669"/>
    <property type="project" value="UniProtKB-KW"/>
</dbReference>
<dbReference type="PANTHER" id="PTHR25465">
    <property type="entry name" value="B-BOX DOMAIN CONTAINING"/>
    <property type="match status" value="1"/>
</dbReference>
<dbReference type="Gene3D" id="2.60.120.920">
    <property type="match status" value="1"/>
</dbReference>
<organism evidence="11 12">
    <name type="scientific">Zoarces viviparus</name>
    <name type="common">Viviparous eelpout</name>
    <name type="synonym">Blennius viviparus</name>
    <dbReference type="NCBI Taxonomy" id="48416"/>
    <lineage>
        <taxon>Eukaryota</taxon>
        <taxon>Metazoa</taxon>
        <taxon>Chordata</taxon>
        <taxon>Craniata</taxon>
        <taxon>Vertebrata</taxon>
        <taxon>Euteleostomi</taxon>
        <taxon>Actinopterygii</taxon>
        <taxon>Neopterygii</taxon>
        <taxon>Teleostei</taxon>
        <taxon>Neoteleostei</taxon>
        <taxon>Acanthomorphata</taxon>
        <taxon>Eupercaria</taxon>
        <taxon>Perciformes</taxon>
        <taxon>Cottioidei</taxon>
        <taxon>Zoarcales</taxon>
        <taxon>Zoarcidae</taxon>
        <taxon>Zoarcinae</taxon>
        <taxon>Zoarces</taxon>
    </lineage>
</organism>
<dbReference type="EMBL" id="JBCEZU010000575">
    <property type="protein sequence ID" value="KAK9516188.1"/>
    <property type="molecule type" value="Genomic_DNA"/>
</dbReference>
<dbReference type="GO" id="GO:0005737">
    <property type="term" value="C:cytoplasm"/>
    <property type="evidence" value="ECO:0007669"/>
    <property type="project" value="UniProtKB-ARBA"/>
</dbReference>
<dbReference type="InterPro" id="IPR003879">
    <property type="entry name" value="Butyrophylin_SPRY"/>
</dbReference>
<dbReference type="InterPro" id="IPR006574">
    <property type="entry name" value="PRY"/>
</dbReference>
<evidence type="ECO:0000256" key="2">
    <source>
        <dbReference type="ARBA" id="ARBA00022723"/>
    </source>
</evidence>
<dbReference type="PRINTS" id="PR01407">
    <property type="entry name" value="BUTYPHLNCDUF"/>
</dbReference>
<dbReference type="InterPro" id="IPR001841">
    <property type="entry name" value="Znf_RING"/>
</dbReference>
<dbReference type="Gene3D" id="4.10.830.40">
    <property type="match status" value="1"/>
</dbReference>
<dbReference type="CDD" id="cd13733">
    <property type="entry name" value="SPRY_PRY_C-I_1"/>
    <property type="match status" value="1"/>
</dbReference>
<dbReference type="InterPro" id="IPR013320">
    <property type="entry name" value="ConA-like_dom_sf"/>
</dbReference>
<dbReference type="InterPro" id="IPR000315">
    <property type="entry name" value="Znf_B-box"/>
</dbReference>
<dbReference type="SMART" id="SM00184">
    <property type="entry name" value="RING"/>
    <property type="match status" value="1"/>
</dbReference>
<proteinExistence type="predicted"/>
<feature type="domain" description="B30.2/SPRY" evidence="10">
    <location>
        <begin position="345"/>
        <end position="540"/>
    </location>
</feature>
<evidence type="ECO:0000256" key="6">
    <source>
        <dbReference type="PROSITE-ProRule" id="PRU00024"/>
    </source>
</evidence>
<evidence type="ECO:0000313" key="12">
    <source>
        <dbReference type="Proteomes" id="UP001488805"/>
    </source>
</evidence>
<dbReference type="InterPro" id="IPR027370">
    <property type="entry name" value="Znf-RING_euk"/>
</dbReference>
<dbReference type="SUPFAM" id="SSF57850">
    <property type="entry name" value="RING/U-box"/>
    <property type="match status" value="1"/>
</dbReference>
<comment type="caution">
    <text evidence="11">The sequence shown here is derived from an EMBL/GenBank/DDBJ whole genome shotgun (WGS) entry which is preliminary data.</text>
</comment>
<feature type="coiled-coil region" evidence="7">
    <location>
        <begin position="190"/>
        <end position="217"/>
    </location>
</feature>
<dbReference type="Gene3D" id="3.30.40.10">
    <property type="entry name" value="Zinc/RING finger domain, C3HC4 (zinc finger)"/>
    <property type="match status" value="1"/>
</dbReference>
<accession>A0AAW1E1Y1</accession>
<dbReference type="CDD" id="cd19769">
    <property type="entry name" value="Bbox2_TRIM16-like"/>
    <property type="match status" value="1"/>
</dbReference>
<dbReference type="PROSITE" id="PS50119">
    <property type="entry name" value="ZF_BBOX"/>
    <property type="match status" value="1"/>
</dbReference>
<feature type="coiled-coil region" evidence="7">
    <location>
        <begin position="244"/>
        <end position="296"/>
    </location>
</feature>
<evidence type="ECO:0000256" key="5">
    <source>
        <dbReference type="ARBA" id="ARBA00022859"/>
    </source>
</evidence>
<keyword evidence="1" id="KW-0399">Innate immunity</keyword>